<dbReference type="InterPro" id="IPR006680">
    <property type="entry name" value="Amidohydro-rel"/>
</dbReference>
<accession>A0A1C4Y2F9</accession>
<dbReference type="OrthoDB" id="8673173at2"/>
<dbReference type="GO" id="GO:0019748">
    <property type="term" value="P:secondary metabolic process"/>
    <property type="evidence" value="ECO:0007669"/>
    <property type="project" value="TreeGrafter"/>
</dbReference>
<dbReference type="Gene3D" id="3.20.20.140">
    <property type="entry name" value="Metal-dependent hydrolases"/>
    <property type="match status" value="1"/>
</dbReference>
<gene>
    <name evidence="3" type="ORF">GA0074695_3803</name>
</gene>
<dbReference type="EMBL" id="LT607411">
    <property type="protein sequence ID" value="SCF14860.1"/>
    <property type="molecule type" value="Genomic_DNA"/>
</dbReference>
<name>A0A1C4Y2F9_MICVI</name>
<dbReference type="GO" id="GO:0016831">
    <property type="term" value="F:carboxy-lyase activity"/>
    <property type="evidence" value="ECO:0007669"/>
    <property type="project" value="InterPro"/>
</dbReference>
<proteinExistence type="predicted"/>
<dbReference type="GO" id="GO:0005737">
    <property type="term" value="C:cytoplasm"/>
    <property type="evidence" value="ECO:0007669"/>
    <property type="project" value="TreeGrafter"/>
</dbReference>
<dbReference type="PANTHER" id="PTHR21240">
    <property type="entry name" value="2-AMINO-3-CARBOXYLMUCONATE-6-SEMIALDEHYDE DECARBOXYLASE"/>
    <property type="match status" value="1"/>
</dbReference>
<keyword evidence="1" id="KW-0456">Lyase</keyword>
<evidence type="ECO:0000313" key="4">
    <source>
        <dbReference type="Proteomes" id="UP000198242"/>
    </source>
</evidence>
<dbReference type="Proteomes" id="UP000198242">
    <property type="component" value="Chromosome I"/>
</dbReference>
<dbReference type="AlphaFoldDB" id="A0A1C4Y2F9"/>
<organism evidence="3 4">
    <name type="scientific">Micromonospora viridifaciens</name>
    <dbReference type="NCBI Taxonomy" id="1881"/>
    <lineage>
        <taxon>Bacteria</taxon>
        <taxon>Bacillati</taxon>
        <taxon>Actinomycetota</taxon>
        <taxon>Actinomycetes</taxon>
        <taxon>Micromonosporales</taxon>
        <taxon>Micromonosporaceae</taxon>
        <taxon>Micromonospora</taxon>
    </lineage>
</organism>
<dbReference type="SUPFAM" id="SSF51556">
    <property type="entry name" value="Metallo-dependent hydrolases"/>
    <property type="match status" value="1"/>
</dbReference>
<dbReference type="PANTHER" id="PTHR21240:SF28">
    <property type="entry name" value="ISO-OROTATE DECARBOXYLASE (EUROFUNG)"/>
    <property type="match status" value="1"/>
</dbReference>
<evidence type="ECO:0000259" key="2">
    <source>
        <dbReference type="Pfam" id="PF04909"/>
    </source>
</evidence>
<sequence>MPGIDMHAHLAPDLRSADLPGVSVDGDGATLLNGTRIGPADLYHPDRLEKHLDQAGLNEAIVSVPPPFYRQRLSGSDAAAWVRAVNDGLLAVVAGRPRLTPLAYLPFEHPEVALTEYDRIAADDRWAGVVGAAGGDTGPLDGPALRPLWQRLDADRRTLQLHPAHSPDPRLEPYYLANLLGNPVETTVAVAQLVFGGVLGAYPGIRFVLVHCGGCVPTVVGRWERGHTTTRPGVPALSPTPAEAVRTLYVDNLAHDPAVVDLAVSVFGADRLVLGSDWPFPMGTDDPFATVAHRGGDYARQVATDNAARALGRAPAGR</sequence>
<dbReference type="RefSeq" id="WP_089007452.1">
    <property type="nucleotide sequence ID" value="NZ_LT607411.1"/>
</dbReference>
<keyword evidence="4" id="KW-1185">Reference proteome</keyword>
<reference evidence="4" key="1">
    <citation type="submission" date="2016-06" db="EMBL/GenBank/DDBJ databases">
        <authorList>
            <person name="Varghese N."/>
            <person name="Submissions Spin"/>
        </authorList>
    </citation>
    <scope>NUCLEOTIDE SEQUENCE [LARGE SCALE GENOMIC DNA]</scope>
    <source>
        <strain evidence="4">DSM 43909</strain>
    </source>
</reference>
<evidence type="ECO:0000256" key="1">
    <source>
        <dbReference type="ARBA" id="ARBA00023239"/>
    </source>
</evidence>
<dbReference type="GO" id="GO:0016787">
    <property type="term" value="F:hydrolase activity"/>
    <property type="evidence" value="ECO:0007669"/>
    <property type="project" value="InterPro"/>
</dbReference>
<dbReference type="InterPro" id="IPR032466">
    <property type="entry name" value="Metal_Hydrolase"/>
</dbReference>
<evidence type="ECO:0000313" key="3">
    <source>
        <dbReference type="EMBL" id="SCF14860.1"/>
    </source>
</evidence>
<dbReference type="InterPro" id="IPR032465">
    <property type="entry name" value="ACMSD"/>
</dbReference>
<dbReference type="Pfam" id="PF04909">
    <property type="entry name" value="Amidohydro_2"/>
    <property type="match status" value="1"/>
</dbReference>
<feature type="domain" description="Amidohydrolase-related" evidence="2">
    <location>
        <begin position="4"/>
        <end position="312"/>
    </location>
</feature>
<protein>
    <submittedName>
        <fullName evidence="3">Aminocarboxymuconate-semialdehyde decarboxylase</fullName>
    </submittedName>
</protein>